<evidence type="ECO:0000259" key="1">
    <source>
        <dbReference type="Pfam" id="PF13478"/>
    </source>
</evidence>
<dbReference type="PANTHER" id="PTHR30388:SF4">
    <property type="entry name" value="MOLYBDENUM COFACTOR INSERTION CHAPERONE PAOD"/>
    <property type="match status" value="1"/>
</dbReference>
<reference evidence="2" key="2">
    <citation type="journal article" date="2023" name="MicrobiologyOpen">
        <title>Genomics of the tumorigenes clade of the family Rhizobiaceae and description of Rhizobium rhododendri sp. nov.</title>
        <authorList>
            <person name="Kuzmanovic N."/>
            <person name="diCenzo G.C."/>
            <person name="Bunk B."/>
            <person name="Sproeer C."/>
            <person name="Fruehling A."/>
            <person name="Neumann-Schaal M."/>
            <person name="Overmann J."/>
            <person name="Smalla K."/>
        </authorList>
    </citation>
    <scope>NUCLEOTIDE SEQUENCE</scope>
    <source>
        <strain evidence="2">Rho-6.2</strain>
    </source>
</reference>
<evidence type="ECO:0000313" key="3">
    <source>
        <dbReference type="Proteomes" id="UP000318939"/>
    </source>
</evidence>
<dbReference type="Proteomes" id="UP000318939">
    <property type="component" value="Chromosome"/>
</dbReference>
<gene>
    <name evidence="2" type="ORF">PR018_07265</name>
</gene>
<dbReference type="EMBL" id="CP117267">
    <property type="protein sequence ID" value="WFS24285.1"/>
    <property type="molecule type" value="Genomic_DNA"/>
</dbReference>
<dbReference type="InterPro" id="IPR052698">
    <property type="entry name" value="MoCofactor_Util/Proc"/>
</dbReference>
<dbReference type="Pfam" id="PF13478">
    <property type="entry name" value="XdhC_C"/>
    <property type="match status" value="1"/>
</dbReference>
<evidence type="ECO:0000313" key="2">
    <source>
        <dbReference type="EMBL" id="WFS24285.1"/>
    </source>
</evidence>
<dbReference type="Gene3D" id="3.40.50.720">
    <property type="entry name" value="NAD(P)-binding Rossmann-like Domain"/>
    <property type="match status" value="1"/>
</dbReference>
<sequence length="231" mass="24441">MRMETLSQLCSLRRDRHAAVVVTDLVDGTERLVVEGEGIDGALGDAVTSAFRSGRSSKIALDGSQLFLNIHVPEPRIVVIGAVRISRALASMASVAGFDLTIIDPRIGFSSADGFESAQLIVGWPREKLVVDRHTAVVAVAHEPDIDDYAIGAGLQAGCFYVGALGSRRSHAARLLRLQAEGFGDPDLSRIHAPIGLDIGAVTPAEIAVAILAEIIQSWRRRSPSSAGEAA</sequence>
<protein>
    <submittedName>
        <fullName evidence="2">XdhC family protein</fullName>
    </submittedName>
</protein>
<organism evidence="2 3">
    <name type="scientific">Rhizobium rhododendri</name>
    <dbReference type="NCBI Taxonomy" id="2506430"/>
    <lineage>
        <taxon>Bacteria</taxon>
        <taxon>Pseudomonadati</taxon>
        <taxon>Pseudomonadota</taxon>
        <taxon>Alphaproteobacteria</taxon>
        <taxon>Hyphomicrobiales</taxon>
        <taxon>Rhizobiaceae</taxon>
        <taxon>Rhizobium/Agrobacterium group</taxon>
        <taxon>Rhizobium</taxon>
    </lineage>
</organism>
<dbReference type="PANTHER" id="PTHR30388">
    <property type="entry name" value="ALDEHYDE OXIDOREDUCTASE MOLYBDENUM COFACTOR ASSEMBLY PROTEIN"/>
    <property type="match status" value="1"/>
</dbReference>
<reference evidence="2" key="1">
    <citation type="journal article" date="2019" name="Phytopathology">
        <title>A Novel Group of Rhizobium tumorigenes-Like Agrobacteria Associated with Crown Gall Disease of Rhododendron and Blueberry.</title>
        <authorList>
            <person name="Kuzmanovic N."/>
            <person name="Behrens P."/>
            <person name="Idczak E."/>
            <person name="Wagner S."/>
            <person name="Gotz M."/>
            <person name="Sproer C."/>
            <person name="Bunk B."/>
            <person name="Overmann J."/>
            <person name="Smalla K."/>
        </authorList>
    </citation>
    <scope>NUCLEOTIDE SEQUENCE</scope>
    <source>
        <strain evidence="2">Rho-6.2</strain>
    </source>
</reference>
<feature type="domain" description="XdhC Rossmann" evidence="1">
    <location>
        <begin position="77"/>
        <end position="215"/>
    </location>
</feature>
<name>A0ABY8ILH4_9HYPH</name>
<dbReference type="InterPro" id="IPR027051">
    <property type="entry name" value="XdhC_Rossmann_dom"/>
</dbReference>
<accession>A0ABY8ILH4</accession>
<proteinExistence type="predicted"/>
<keyword evidence="3" id="KW-1185">Reference proteome</keyword>